<evidence type="ECO:0000256" key="1">
    <source>
        <dbReference type="ARBA" id="ARBA00004651"/>
    </source>
</evidence>
<evidence type="ECO:0000256" key="3">
    <source>
        <dbReference type="ARBA" id="ARBA00022692"/>
    </source>
</evidence>
<dbReference type="Pfam" id="PF02690">
    <property type="entry name" value="Na_Pi_cotrans"/>
    <property type="match status" value="2"/>
</dbReference>
<feature type="transmembrane region" description="Helical" evidence="6">
    <location>
        <begin position="46"/>
        <end position="67"/>
    </location>
</feature>
<feature type="transmembrane region" description="Helical" evidence="6">
    <location>
        <begin position="79"/>
        <end position="100"/>
    </location>
</feature>
<dbReference type="GO" id="GO:0044341">
    <property type="term" value="P:sodium-dependent phosphate transport"/>
    <property type="evidence" value="ECO:0007669"/>
    <property type="project" value="InterPro"/>
</dbReference>
<keyword evidence="2" id="KW-1003">Cell membrane</keyword>
<reference evidence="7 8" key="1">
    <citation type="submission" date="2018-06" db="EMBL/GenBank/DDBJ databases">
        <authorList>
            <consortium name="Pathogen Informatics"/>
            <person name="Doyle S."/>
        </authorList>
    </citation>
    <scope>NUCLEOTIDE SEQUENCE [LARGE SCALE GENOMIC DNA]</scope>
    <source>
        <strain evidence="7 8">NCTC13093</strain>
    </source>
</reference>
<keyword evidence="4 6" id="KW-1133">Transmembrane helix</keyword>
<dbReference type="Proteomes" id="UP000250086">
    <property type="component" value="Unassembled WGS sequence"/>
</dbReference>
<keyword evidence="3 6" id="KW-0812">Transmembrane</keyword>
<dbReference type="PANTHER" id="PTHR10010">
    <property type="entry name" value="SOLUTE CARRIER FAMILY 34 SODIUM PHOSPHATE , MEMBER 2-RELATED"/>
    <property type="match status" value="1"/>
</dbReference>
<gene>
    <name evidence="7" type="ORF">NCTC13093_02416</name>
</gene>
<evidence type="ECO:0000313" key="8">
    <source>
        <dbReference type="Proteomes" id="UP000250086"/>
    </source>
</evidence>
<dbReference type="NCBIfam" id="TIGR00704">
    <property type="entry name" value="NaPi_cotrn_rel"/>
    <property type="match status" value="1"/>
</dbReference>
<accession>A0A2X0WKM6</accession>
<name>A0A2X0WKM6_9GAMM</name>
<feature type="transmembrane region" description="Helical" evidence="6">
    <location>
        <begin position="136"/>
        <end position="153"/>
    </location>
</feature>
<dbReference type="SUPFAM" id="SSF109755">
    <property type="entry name" value="PhoU-like"/>
    <property type="match status" value="1"/>
</dbReference>
<sequence length="547" mass="59351">MLTLLNLISGVAMLSWGIYMTKSGMLRTFGDKINVFLSKSLTSRLWMLNSMFSGVAITALVQSSNATAMLVSSFLSKNLIALTPSLVIMLGANVGSALMARILTFDLSFLCPVLLSVGIFLFLSRRQSKVGKAGRILIGLGIILLALEIIVSTTRPIAQSNTMQLILSSLSGEFTICIIFGALLAIICYSSLAAVILTASLCAAQSLDLLSALFLVIGANLGSCALEILGSLSQGTGAKRVMLGNFLFKATLALIYIVLLQSSDFYRLDMDESQEVIWFHVTFNLSVLALMLPLSSLYAKALMHLIADVKIQSIDETEPVYLDTGALGNAPLARINAIKEILRLGGFLHEMLQLFELSLTGKTGHSQRIEQRAHVIEMLSIKVRQYLNAIDDGVMSHDEGYYQTVGALISCIQGSDLIKRMQSDVSFLNHSRDHNFSAYARSDLIKLCKNANENLAVALNALMTGSDEYVSQLMQSKIKYRKMTEKYTIRQMNAQTQESDGADISAIVVGIIGDLRQLNAIFCAIGKKSGAMASAPESDTAMLSDLS</sequence>
<protein>
    <submittedName>
        <fullName evidence="7">Na/Pi-cotransporter II-related protein</fullName>
    </submittedName>
</protein>
<evidence type="ECO:0000256" key="2">
    <source>
        <dbReference type="ARBA" id="ARBA00022475"/>
    </source>
</evidence>
<evidence type="ECO:0000256" key="4">
    <source>
        <dbReference type="ARBA" id="ARBA00022989"/>
    </source>
</evidence>
<feature type="transmembrane region" description="Helical" evidence="6">
    <location>
        <begin position="241"/>
        <end position="259"/>
    </location>
</feature>
<keyword evidence="5 6" id="KW-0472">Membrane</keyword>
<feature type="transmembrane region" description="Helical" evidence="6">
    <location>
        <begin position="6"/>
        <end position="25"/>
    </location>
</feature>
<dbReference type="RefSeq" id="WP_113744999.1">
    <property type="nucleotide sequence ID" value="NZ_UAPV01000001.1"/>
</dbReference>
<dbReference type="NCBIfam" id="NF037997">
    <property type="entry name" value="Na_Pi_symport"/>
    <property type="match status" value="1"/>
</dbReference>
<evidence type="ECO:0000256" key="5">
    <source>
        <dbReference type="ARBA" id="ARBA00023136"/>
    </source>
</evidence>
<feature type="transmembrane region" description="Helical" evidence="6">
    <location>
        <begin position="209"/>
        <end position="229"/>
    </location>
</feature>
<dbReference type="InterPro" id="IPR003841">
    <property type="entry name" value="Na/Pi_transpt"/>
</dbReference>
<dbReference type="PANTHER" id="PTHR10010:SF39">
    <property type="entry name" value="PHOU DOMAIN-CONTAINING PROTEIN"/>
    <property type="match status" value="1"/>
</dbReference>
<feature type="transmembrane region" description="Helical" evidence="6">
    <location>
        <begin position="174"/>
        <end position="197"/>
    </location>
</feature>
<comment type="subcellular location">
    <subcellularLocation>
        <location evidence="1">Cell membrane</location>
        <topology evidence="1">Multi-pass membrane protein</topology>
    </subcellularLocation>
</comment>
<dbReference type="GO" id="GO:0005886">
    <property type="term" value="C:plasma membrane"/>
    <property type="evidence" value="ECO:0007669"/>
    <property type="project" value="UniProtKB-SubCell"/>
</dbReference>
<dbReference type="InterPro" id="IPR004633">
    <property type="entry name" value="NaPi_cotrn-rel/YqeW-like"/>
</dbReference>
<evidence type="ECO:0000313" key="7">
    <source>
        <dbReference type="EMBL" id="SPT70987.1"/>
    </source>
</evidence>
<dbReference type="GO" id="GO:0005436">
    <property type="term" value="F:sodium:phosphate symporter activity"/>
    <property type="evidence" value="ECO:0007669"/>
    <property type="project" value="InterPro"/>
</dbReference>
<feature type="transmembrane region" description="Helical" evidence="6">
    <location>
        <begin position="107"/>
        <end position="124"/>
    </location>
</feature>
<evidence type="ECO:0000256" key="6">
    <source>
        <dbReference type="SAM" id="Phobius"/>
    </source>
</evidence>
<proteinExistence type="predicted"/>
<dbReference type="AlphaFoldDB" id="A0A2X0WKM6"/>
<organism evidence="7 8">
    <name type="scientific">Anaerobiospirillum thomasii</name>
    <dbReference type="NCBI Taxonomy" id="179995"/>
    <lineage>
        <taxon>Bacteria</taxon>
        <taxon>Pseudomonadati</taxon>
        <taxon>Pseudomonadota</taxon>
        <taxon>Gammaproteobacteria</taxon>
        <taxon>Aeromonadales</taxon>
        <taxon>Succinivibrionaceae</taxon>
        <taxon>Anaerobiospirillum</taxon>
    </lineage>
</organism>
<feature type="transmembrane region" description="Helical" evidence="6">
    <location>
        <begin position="279"/>
        <end position="299"/>
    </location>
</feature>
<dbReference type="EMBL" id="UAPV01000001">
    <property type="protein sequence ID" value="SPT70987.1"/>
    <property type="molecule type" value="Genomic_DNA"/>
</dbReference>
<keyword evidence="8" id="KW-1185">Reference proteome</keyword>